<feature type="signal peptide" evidence="1">
    <location>
        <begin position="1"/>
        <end position="20"/>
    </location>
</feature>
<feature type="domain" description="Rhodanese" evidence="2">
    <location>
        <begin position="60"/>
        <end position="159"/>
    </location>
</feature>
<proteinExistence type="predicted"/>
<dbReference type="GO" id="GO:0004792">
    <property type="term" value="F:thiosulfate-cyanide sulfurtransferase activity"/>
    <property type="evidence" value="ECO:0007669"/>
    <property type="project" value="InterPro"/>
</dbReference>
<evidence type="ECO:0000256" key="1">
    <source>
        <dbReference type="SAM" id="SignalP"/>
    </source>
</evidence>
<feature type="chain" id="PRO_5010285780" evidence="1">
    <location>
        <begin position="21"/>
        <end position="160"/>
    </location>
</feature>
<dbReference type="CDD" id="cd00158">
    <property type="entry name" value="RHOD"/>
    <property type="match status" value="1"/>
</dbReference>
<dbReference type="InterPro" id="IPR036873">
    <property type="entry name" value="Rhodanese-like_dom_sf"/>
</dbReference>
<name>A0A1H9Z8L4_9BACT</name>
<dbReference type="SMART" id="SM00450">
    <property type="entry name" value="RHOD"/>
    <property type="match status" value="1"/>
</dbReference>
<dbReference type="RefSeq" id="WP_168136404.1">
    <property type="nucleotide sequence ID" value="NZ_CAXXJF010000003.1"/>
</dbReference>
<keyword evidence="1" id="KW-0732">Signal</keyword>
<protein>
    <submittedName>
        <fullName evidence="3">Rhodanese-related sulfurtransferase</fullName>
    </submittedName>
</protein>
<reference evidence="3 4" key="1">
    <citation type="submission" date="2016-10" db="EMBL/GenBank/DDBJ databases">
        <authorList>
            <person name="de Groot N.N."/>
        </authorList>
    </citation>
    <scope>NUCLEOTIDE SEQUENCE [LARGE SCALE GENOMIC DNA]</scope>
    <source>
        <strain evidence="3 4">DSM 25947</strain>
    </source>
</reference>
<keyword evidence="3" id="KW-0808">Transferase</keyword>
<dbReference type="InterPro" id="IPR001307">
    <property type="entry name" value="Thiosulphate_STrfase_CS"/>
</dbReference>
<accession>A0A1H9Z8L4</accession>
<evidence type="ECO:0000259" key="2">
    <source>
        <dbReference type="PROSITE" id="PS50206"/>
    </source>
</evidence>
<dbReference type="PROSITE" id="PS50206">
    <property type="entry name" value="RHODANESE_3"/>
    <property type="match status" value="1"/>
</dbReference>
<gene>
    <name evidence="3" type="ORF">SAMN05444285_10252</name>
</gene>
<evidence type="ECO:0000313" key="3">
    <source>
        <dbReference type="EMBL" id="SES77891.1"/>
    </source>
</evidence>
<dbReference type="EMBL" id="FOHT01000002">
    <property type="protein sequence ID" value="SES77891.1"/>
    <property type="molecule type" value="Genomic_DNA"/>
</dbReference>
<evidence type="ECO:0000313" key="4">
    <source>
        <dbReference type="Proteomes" id="UP000181981"/>
    </source>
</evidence>
<dbReference type="SUPFAM" id="SSF52821">
    <property type="entry name" value="Rhodanese/Cell cycle control phosphatase"/>
    <property type="match status" value="1"/>
</dbReference>
<dbReference type="PANTHER" id="PTHR44086:SF13">
    <property type="entry name" value="THIOSULFATE SULFURTRANSFERASE PSPE"/>
    <property type="match status" value="1"/>
</dbReference>
<dbReference type="InterPro" id="IPR001763">
    <property type="entry name" value="Rhodanese-like_dom"/>
</dbReference>
<dbReference type="PROSITE" id="PS00380">
    <property type="entry name" value="RHODANESE_1"/>
    <property type="match status" value="1"/>
</dbReference>
<organism evidence="3 4">
    <name type="scientific">Draconibacterium orientale</name>
    <dbReference type="NCBI Taxonomy" id="1168034"/>
    <lineage>
        <taxon>Bacteria</taxon>
        <taxon>Pseudomonadati</taxon>
        <taxon>Bacteroidota</taxon>
        <taxon>Bacteroidia</taxon>
        <taxon>Marinilabiliales</taxon>
        <taxon>Prolixibacteraceae</taxon>
        <taxon>Draconibacterium</taxon>
    </lineage>
</organism>
<dbReference type="Proteomes" id="UP000181981">
    <property type="component" value="Unassembled WGS sequence"/>
</dbReference>
<dbReference type="PANTHER" id="PTHR44086">
    <property type="entry name" value="THIOSULFATE SULFURTRANSFERASE RDL2, MITOCHONDRIAL-RELATED"/>
    <property type="match status" value="1"/>
</dbReference>
<dbReference type="Gene3D" id="3.40.250.10">
    <property type="entry name" value="Rhodanese-like domain"/>
    <property type="match status" value="1"/>
</dbReference>
<dbReference type="Pfam" id="PF00581">
    <property type="entry name" value="Rhodanese"/>
    <property type="match status" value="1"/>
</dbReference>
<sequence>MMKKFGVVILLMMAMLTVLSAQETKVYNGYKELVAAVKQEIDEVDTEGFHEKYEEGLKSRKPGYILIDVRTKDEYQAGHIPGAYLVQRGVLESHIEKEAVWEGFRHAVPQKSDIIILYCRSGSRSALATKSLMTLGYKHVYSLNGGWNAWHEAYPKLERY</sequence>
<dbReference type="AlphaFoldDB" id="A0A1H9Z8L4"/>